<dbReference type="EMBL" id="CP002106">
    <property type="protein sequence ID" value="ADK67361.1"/>
    <property type="molecule type" value="Genomic_DNA"/>
</dbReference>
<dbReference type="KEGG" id="ols:Olsu_0232"/>
<protein>
    <submittedName>
        <fullName evidence="2">Uncharacterized protein</fullName>
    </submittedName>
</protein>
<sequence length="83" mass="9497">MRQRMAAGAIEAADAAAFPEGNTLIRQMSDEILQGFQRLGHAEEETQESLEHELRSVRSRMDAEEESYMRAVRKADEESGEWR</sequence>
<evidence type="ECO:0000313" key="3">
    <source>
        <dbReference type="Proteomes" id="UP000000333"/>
    </source>
</evidence>
<dbReference type="AlphaFoldDB" id="E1QY97"/>
<feature type="compositionally biased region" description="Basic and acidic residues" evidence="1">
    <location>
        <begin position="43"/>
        <end position="62"/>
    </location>
</feature>
<gene>
    <name evidence="2" type="ordered locus">Olsu_0232</name>
</gene>
<name>E1QY97_OLSUV</name>
<organism evidence="2 3">
    <name type="scientific">Olsenella uli (strain ATCC 49627 / DSM 7084 / CCUG 31166 / CIP 109912 / JCM 12494 / LMG 11480 / NCIMB 702895 / VPI D76D-27C)</name>
    <name type="common">Lactobacillus uli</name>
    <dbReference type="NCBI Taxonomy" id="633147"/>
    <lineage>
        <taxon>Bacteria</taxon>
        <taxon>Bacillati</taxon>
        <taxon>Actinomycetota</taxon>
        <taxon>Coriobacteriia</taxon>
        <taxon>Coriobacteriales</taxon>
        <taxon>Atopobiaceae</taxon>
        <taxon>Olsenella</taxon>
    </lineage>
</organism>
<evidence type="ECO:0000256" key="1">
    <source>
        <dbReference type="SAM" id="MobiDB-lite"/>
    </source>
</evidence>
<dbReference type="Proteomes" id="UP000000333">
    <property type="component" value="Chromosome"/>
</dbReference>
<reference evidence="2 3" key="1">
    <citation type="journal article" date="2010" name="Stand. Genomic Sci.">
        <title>Complete genome sequence of Olsenella uli type strain (VPI D76D-27C).</title>
        <authorList>
            <person name="Goker M."/>
            <person name="Held B."/>
            <person name="Lucas S."/>
            <person name="Nolan M."/>
            <person name="Yasawong M."/>
            <person name="Glavina Del Rio T."/>
            <person name="Tice H."/>
            <person name="Cheng J.F."/>
            <person name="Bruce D."/>
            <person name="Detter J.C."/>
            <person name="Tapia R."/>
            <person name="Han C."/>
            <person name="Goodwin L."/>
            <person name="Pitluck S."/>
            <person name="Liolios K."/>
            <person name="Ivanova N."/>
            <person name="Mavromatis K."/>
            <person name="Mikhailova N."/>
            <person name="Pati A."/>
            <person name="Chen A."/>
            <person name="Palaniappan K."/>
            <person name="Land M."/>
            <person name="Hauser L."/>
            <person name="Chang Y.J."/>
            <person name="Jeffries C.D."/>
            <person name="Rohde M."/>
            <person name="Sikorski J."/>
            <person name="Pukall R."/>
            <person name="Woyke T."/>
            <person name="Bristow J."/>
            <person name="Eisen J.A."/>
            <person name="Markowitz V."/>
            <person name="Hugenholtz P."/>
            <person name="Kyrpides N.C."/>
            <person name="Klenk H.P."/>
            <person name="Lapidus A."/>
        </authorList>
    </citation>
    <scope>NUCLEOTIDE SEQUENCE [LARGE SCALE GENOMIC DNA]</scope>
    <source>
        <strain evidence="3">ATCC 49627 / DSM 7084 / CIP 109912 / JCM 12494 / NCIMB 702895 / VPI D76D-27C</strain>
    </source>
</reference>
<keyword evidence="3" id="KW-1185">Reference proteome</keyword>
<feature type="region of interest" description="Disordered" evidence="1">
    <location>
        <begin position="43"/>
        <end position="83"/>
    </location>
</feature>
<dbReference type="HOGENOM" id="CLU_2539269_0_0_11"/>
<accession>E1QY97</accession>
<dbReference type="STRING" id="633147.Olsu_0232"/>
<proteinExistence type="predicted"/>
<feature type="compositionally biased region" description="Basic and acidic residues" evidence="1">
    <location>
        <begin position="73"/>
        <end position="83"/>
    </location>
</feature>
<evidence type="ECO:0000313" key="2">
    <source>
        <dbReference type="EMBL" id="ADK67361.1"/>
    </source>
</evidence>